<dbReference type="EMBL" id="VSSQ01090953">
    <property type="protein sequence ID" value="MPN36683.1"/>
    <property type="molecule type" value="Genomic_DNA"/>
</dbReference>
<evidence type="ECO:0000313" key="1">
    <source>
        <dbReference type="EMBL" id="MPN36683.1"/>
    </source>
</evidence>
<comment type="caution">
    <text evidence="1">The sequence shown here is derived from an EMBL/GenBank/DDBJ whole genome shotgun (WGS) entry which is preliminary data.</text>
</comment>
<reference evidence="1" key="1">
    <citation type="submission" date="2019-08" db="EMBL/GenBank/DDBJ databases">
        <authorList>
            <person name="Kucharzyk K."/>
            <person name="Murdoch R.W."/>
            <person name="Higgins S."/>
            <person name="Loffler F."/>
        </authorList>
    </citation>
    <scope>NUCLEOTIDE SEQUENCE</scope>
</reference>
<accession>A0A645HMK2</accession>
<gene>
    <name evidence="1" type="ORF">SDC9_184193</name>
</gene>
<proteinExistence type="predicted"/>
<dbReference type="AlphaFoldDB" id="A0A645HMK2"/>
<protein>
    <submittedName>
        <fullName evidence="1">Uncharacterized protein</fullName>
    </submittedName>
</protein>
<organism evidence="1">
    <name type="scientific">bioreactor metagenome</name>
    <dbReference type="NCBI Taxonomy" id="1076179"/>
    <lineage>
        <taxon>unclassified sequences</taxon>
        <taxon>metagenomes</taxon>
        <taxon>ecological metagenomes</taxon>
    </lineage>
</organism>
<name>A0A645HMK2_9ZZZZ</name>
<sequence>MPPSTGEITQLAAMLLIVPQLAAFMPPAAMPAPRTAPTMEWVVDTGAPMAVAKFSHKAPASNEAVISQMKRLLSRMASGLMMPPRIVATTSPPAIRAPAISKMAAMTMAPVMVMACEPTAGPTLLATSLAPMFIAM</sequence>